<dbReference type="GO" id="GO:0009425">
    <property type="term" value="C:bacterial-type flagellum basal body"/>
    <property type="evidence" value="ECO:0007669"/>
    <property type="project" value="UniProtKB-SubCell"/>
</dbReference>
<feature type="transmembrane region" description="Helical" evidence="10">
    <location>
        <begin position="12"/>
        <end position="34"/>
    </location>
</feature>
<keyword evidence="7 10" id="KW-0472">Membrane</keyword>
<comment type="function">
    <text evidence="1 10">Role in flagellar biosynthesis.</text>
</comment>
<evidence type="ECO:0000256" key="5">
    <source>
        <dbReference type="ARBA" id="ARBA00022692"/>
    </source>
</evidence>
<evidence type="ECO:0000256" key="6">
    <source>
        <dbReference type="ARBA" id="ARBA00022989"/>
    </source>
</evidence>
<dbReference type="PANTHER" id="PTHR30065:SF8">
    <property type="entry name" value="FLAGELLAR BIOSYNTHETIC PROTEIN FLIR"/>
    <property type="match status" value="1"/>
</dbReference>
<feature type="transmembrane region" description="Helical" evidence="10">
    <location>
        <begin position="40"/>
        <end position="60"/>
    </location>
</feature>
<dbReference type="Pfam" id="PF01311">
    <property type="entry name" value="Bac_export_1"/>
    <property type="match status" value="1"/>
</dbReference>
<comment type="similarity">
    <text evidence="2 10">Belongs to the FliR/MopE/SpaR family.</text>
</comment>
<keyword evidence="4 10" id="KW-1003">Cell membrane</keyword>
<name>A0A3N8PK47_9BURK</name>
<dbReference type="RefSeq" id="WP_124582139.1">
    <property type="nucleotide sequence ID" value="NZ_QTQV01000015.1"/>
</dbReference>
<comment type="caution">
    <text evidence="11">The sequence shown here is derived from an EMBL/GenBank/DDBJ whole genome shotgun (WGS) entry which is preliminary data.</text>
</comment>
<evidence type="ECO:0000256" key="2">
    <source>
        <dbReference type="ARBA" id="ARBA00009772"/>
    </source>
</evidence>
<dbReference type="InterPro" id="IPR006303">
    <property type="entry name" value="FliR"/>
</dbReference>
<evidence type="ECO:0000256" key="4">
    <source>
        <dbReference type="ARBA" id="ARBA00022475"/>
    </source>
</evidence>
<sequence length="261" mass="27433">MFSVTYAQLNGWLTAFLWPFVRMLALVATAPVVGHAAVPIRVKIGLAAFMALVVAPTLGAMPDVTVFSAQGIWIVVTQFLIGVAMGFTMQIVFAAVGAAGDFIGLSMGLGFATFFDPHTSGATPAMGRFLNAVAMLAFLAVDGHLQVFAALAASFQSLPVSADLLHAPGWRTLASFGTTVFEMGLLLALPVIAALLIANLALGILNRAAPQIGVFQVGFPVTMLVGLLLVQLMIPNLVPFVAHLFDMGLDAMGRVLTRQYS</sequence>
<keyword evidence="5 10" id="KW-0812">Transmembrane</keyword>
<feature type="transmembrane region" description="Helical" evidence="10">
    <location>
        <begin position="99"/>
        <end position="117"/>
    </location>
</feature>
<keyword evidence="6 10" id="KW-1133">Transmembrane helix</keyword>
<dbReference type="PRINTS" id="PR00953">
    <property type="entry name" value="TYPE3IMRPROT"/>
</dbReference>
<dbReference type="GO" id="GO:0044780">
    <property type="term" value="P:bacterial-type flagellum assembly"/>
    <property type="evidence" value="ECO:0007669"/>
    <property type="project" value="UniProtKB-UniRule"/>
</dbReference>
<evidence type="ECO:0000313" key="12">
    <source>
        <dbReference type="Proteomes" id="UP000277921"/>
    </source>
</evidence>
<protein>
    <recommendedName>
        <fullName evidence="3 9">Flagellar biosynthetic protein FliR</fullName>
    </recommendedName>
</protein>
<evidence type="ECO:0000256" key="8">
    <source>
        <dbReference type="ARBA" id="ARBA00023143"/>
    </source>
</evidence>
<dbReference type="NCBIfam" id="TIGR01400">
    <property type="entry name" value="fliR"/>
    <property type="match status" value="1"/>
</dbReference>
<dbReference type="EMBL" id="QTQV01000015">
    <property type="protein sequence ID" value="RQT11725.1"/>
    <property type="molecule type" value="Genomic_DNA"/>
</dbReference>
<organism evidence="11 12">
    <name type="scientific">Burkholderia contaminans</name>
    <dbReference type="NCBI Taxonomy" id="488447"/>
    <lineage>
        <taxon>Bacteria</taxon>
        <taxon>Pseudomonadati</taxon>
        <taxon>Pseudomonadota</taxon>
        <taxon>Betaproteobacteria</taxon>
        <taxon>Burkholderiales</taxon>
        <taxon>Burkholderiaceae</taxon>
        <taxon>Burkholderia</taxon>
        <taxon>Burkholderia cepacia complex</taxon>
    </lineage>
</organism>
<feature type="transmembrane region" description="Helical" evidence="10">
    <location>
        <begin position="72"/>
        <end position="93"/>
    </location>
</feature>
<evidence type="ECO:0000256" key="3">
    <source>
        <dbReference type="ARBA" id="ARBA00021717"/>
    </source>
</evidence>
<reference evidence="11 12" key="1">
    <citation type="submission" date="2018-08" db="EMBL/GenBank/DDBJ databases">
        <title>Comparative analysis of Burkholderia isolates from Puerto Rico.</title>
        <authorList>
            <person name="Hall C."/>
            <person name="Sahl J."/>
            <person name="Wagner D."/>
        </authorList>
    </citation>
    <scope>NUCLEOTIDE SEQUENCE [LARGE SCALE GENOMIC DNA]</scope>
    <source>
        <strain evidence="11 12">Bp9025</strain>
    </source>
</reference>
<evidence type="ECO:0000313" key="11">
    <source>
        <dbReference type="EMBL" id="RQT11725.1"/>
    </source>
</evidence>
<feature type="transmembrane region" description="Helical" evidence="10">
    <location>
        <begin position="173"/>
        <end position="202"/>
    </location>
</feature>
<dbReference type="InterPro" id="IPR002010">
    <property type="entry name" value="T3SS_IM_R"/>
</dbReference>
<gene>
    <name evidence="11" type="primary">fliR</name>
    <name evidence="11" type="ORF">DF051_24125</name>
</gene>
<evidence type="ECO:0000256" key="7">
    <source>
        <dbReference type="ARBA" id="ARBA00023136"/>
    </source>
</evidence>
<keyword evidence="8 10" id="KW-0975">Bacterial flagellum</keyword>
<dbReference type="AlphaFoldDB" id="A0A3N8PK47"/>
<dbReference type="Proteomes" id="UP000277921">
    <property type="component" value="Unassembled WGS sequence"/>
</dbReference>
<accession>A0A3N8PK47</accession>
<keyword evidence="11" id="KW-0966">Cell projection</keyword>
<keyword evidence="11" id="KW-0969">Cilium</keyword>
<comment type="subcellular location">
    <subcellularLocation>
        <location evidence="10">Cell membrane</location>
        <topology evidence="10">Multi-pass membrane protein</topology>
    </subcellularLocation>
    <subcellularLocation>
        <location evidence="10">Bacterial flagellum basal body</location>
    </subcellularLocation>
</comment>
<proteinExistence type="inferred from homology"/>
<evidence type="ECO:0000256" key="10">
    <source>
        <dbReference type="RuleBase" id="RU362071"/>
    </source>
</evidence>
<dbReference type="GO" id="GO:0006605">
    <property type="term" value="P:protein targeting"/>
    <property type="evidence" value="ECO:0007669"/>
    <property type="project" value="UniProtKB-UniRule"/>
</dbReference>
<keyword evidence="11" id="KW-0282">Flagellum</keyword>
<evidence type="ECO:0000256" key="9">
    <source>
        <dbReference type="NCBIfam" id="TIGR01400"/>
    </source>
</evidence>
<dbReference type="GO" id="GO:0005886">
    <property type="term" value="C:plasma membrane"/>
    <property type="evidence" value="ECO:0007669"/>
    <property type="project" value="UniProtKB-SubCell"/>
</dbReference>
<feature type="transmembrane region" description="Helical" evidence="10">
    <location>
        <begin position="214"/>
        <end position="234"/>
    </location>
</feature>
<evidence type="ECO:0000256" key="1">
    <source>
        <dbReference type="ARBA" id="ARBA00002578"/>
    </source>
</evidence>
<dbReference type="PANTHER" id="PTHR30065">
    <property type="entry name" value="FLAGELLAR BIOSYNTHETIC PROTEIN FLIR"/>
    <property type="match status" value="1"/>
</dbReference>